<dbReference type="Gene3D" id="2.40.160.20">
    <property type="match status" value="1"/>
</dbReference>
<comment type="caution">
    <text evidence="2">The sequence shown here is derived from an EMBL/GenBank/DDBJ whole genome shotgun (WGS) entry which is preliminary data.</text>
</comment>
<dbReference type="RefSeq" id="WP_213982931.1">
    <property type="nucleotide sequence ID" value="NZ_JAFMNX010000001.1"/>
</dbReference>
<dbReference type="InterPro" id="IPR018550">
    <property type="entry name" value="Lipid-A_deacylase-rel"/>
</dbReference>
<organism evidence="2 3">
    <name type="scientific">Tianweitania aestuarii</name>
    <dbReference type="NCBI Taxonomy" id="2814886"/>
    <lineage>
        <taxon>Bacteria</taxon>
        <taxon>Pseudomonadati</taxon>
        <taxon>Pseudomonadota</taxon>
        <taxon>Alphaproteobacteria</taxon>
        <taxon>Hyphomicrobiales</taxon>
        <taxon>Phyllobacteriaceae</taxon>
        <taxon>Tianweitania</taxon>
    </lineage>
</organism>
<keyword evidence="1" id="KW-0732">Signal</keyword>
<evidence type="ECO:0000313" key="3">
    <source>
        <dbReference type="Proteomes" id="UP001297272"/>
    </source>
</evidence>
<dbReference type="Pfam" id="PF09411">
    <property type="entry name" value="PagL"/>
    <property type="match status" value="1"/>
</dbReference>
<evidence type="ECO:0000313" key="2">
    <source>
        <dbReference type="EMBL" id="MBS9719262.1"/>
    </source>
</evidence>
<dbReference type="Proteomes" id="UP001297272">
    <property type="component" value="Unassembled WGS sequence"/>
</dbReference>
<evidence type="ECO:0000256" key="1">
    <source>
        <dbReference type="SAM" id="SignalP"/>
    </source>
</evidence>
<accession>A0ABS5RU55</accession>
<feature type="chain" id="PRO_5045246616" evidence="1">
    <location>
        <begin position="22"/>
        <end position="191"/>
    </location>
</feature>
<keyword evidence="2" id="KW-0378">Hydrolase</keyword>
<proteinExistence type="predicted"/>
<name>A0ABS5RU55_9HYPH</name>
<dbReference type="EMBL" id="JAFMNX010000001">
    <property type="protein sequence ID" value="MBS9719262.1"/>
    <property type="molecule type" value="Genomic_DNA"/>
</dbReference>
<protein>
    <submittedName>
        <fullName evidence="2">Acyloxyacyl hydrolase</fullName>
    </submittedName>
</protein>
<feature type="signal peptide" evidence="1">
    <location>
        <begin position="1"/>
        <end position="21"/>
    </location>
</feature>
<sequence>MNKALLALGAVLALGVTPAVSQEAGFLGGIQFDKNADKYEVRLGGGAYDAGPFTPESFDGGVVNGEFLFPSFDVLKPIGSPRPYIGTDIAISDDPIHVLYAGLNWQAYLTQRFYLGFSLGGSVNTDSKRTNDEGSERDLGSNILFHLQATAGVDITEKLGAEVFLNHISNANLGPSNDGLESTGVRLTWKF</sequence>
<reference evidence="2 3" key="1">
    <citation type="submission" date="2021-03" db="EMBL/GenBank/DDBJ databases">
        <title>Tianweitania aestuarii sp. nov., isolated from a tidal flat.</title>
        <authorList>
            <person name="Park S."/>
            <person name="Yoon J.-H."/>
        </authorList>
    </citation>
    <scope>NUCLEOTIDE SEQUENCE [LARGE SCALE GENOMIC DNA]</scope>
    <source>
        <strain evidence="2 3">BSSL-BM11</strain>
    </source>
</reference>
<keyword evidence="3" id="KW-1185">Reference proteome</keyword>
<dbReference type="GO" id="GO:0016787">
    <property type="term" value="F:hydrolase activity"/>
    <property type="evidence" value="ECO:0007669"/>
    <property type="project" value="UniProtKB-KW"/>
</dbReference>
<gene>
    <name evidence="2" type="ORF">JYU29_01005</name>
</gene>